<dbReference type="CDD" id="cd03443">
    <property type="entry name" value="PaaI_thioesterase"/>
    <property type="match status" value="1"/>
</dbReference>
<protein>
    <submittedName>
        <fullName evidence="5">Thioesterase</fullName>
    </submittedName>
</protein>
<evidence type="ECO:0000313" key="6">
    <source>
        <dbReference type="Proteomes" id="UP000070250"/>
    </source>
</evidence>
<dbReference type="OrthoDB" id="9798208at2"/>
<keyword evidence="6" id="KW-1185">Reference proteome</keyword>
<dbReference type="Pfam" id="PF03061">
    <property type="entry name" value="4HBT"/>
    <property type="match status" value="1"/>
</dbReference>
<dbReference type="EMBL" id="CP011971">
    <property type="protein sequence ID" value="AMN48222.1"/>
    <property type="molecule type" value="Genomic_DNA"/>
</dbReference>
<dbReference type="Proteomes" id="UP000070250">
    <property type="component" value="Chromosome"/>
</dbReference>
<dbReference type="SUPFAM" id="SSF54637">
    <property type="entry name" value="Thioesterase/thiol ester dehydrase-isomerase"/>
    <property type="match status" value="1"/>
</dbReference>
<dbReference type="NCBIfam" id="TIGR00369">
    <property type="entry name" value="unchar_dom_1"/>
    <property type="match status" value="1"/>
</dbReference>
<dbReference type="InterPro" id="IPR003736">
    <property type="entry name" value="PAAI_dom"/>
</dbReference>
<dbReference type="PANTHER" id="PTHR43240:SF5">
    <property type="entry name" value="1,4-DIHYDROXY-2-NAPHTHOYL-COA THIOESTERASE 1"/>
    <property type="match status" value="1"/>
</dbReference>
<sequence length="161" mass="17729">MSLWFKPYTLEEIPAASGLQRHLGIELTEIGADYVRARMPVDERVHQPLGMLHGGASVVLAETLGSIGSMLVVDPTKYRCLGQEINANHVRSVSSGYVTGTARPLHLGRSSQVWEIRIVDEGDRLICISRITLFVQSLAPTGRDADDRRNSLSGRTQEHVP</sequence>
<dbReference type="GO" id="GO:0061522">
    <property type="term" value="F:1,4-dihydroxy-2-naphthoyl-CoA thioesterase activity"/>
    <property type="evidence" value="ECO:0007669"/>
    <property type="project" value="TreeGrafter"/>
</dbReference>
<evidence type="ECO:0000256" key="3">
    <source>
        <dbReference type="SAM" id="MobiDB-lite"/>
    </source>
</evidence>
<keyword evidence="2" id="KW-0378">Hydrolase</keyword>
<proteinExistence type="inferred from homology"/>
<dbReference type="AlphaFoldDB" id="A0A127FCW5"/>
<dbReference type="InterPro" id="IPR029069">
    <property type="entry name" value="HotDog_dom_sf"/>
</dbReference>
<comment type="similarity">
    <text evidence="1">Belongs to the thioesterase PaaI family.</text>
</comment>
<dbReference type="Gene3D" id="3.10.129.10">
    <property type="entry name" value="Hotdog Thioesterase"/>
    <property type="match status" value="1"/>
</dbReference>
<reference evidence="5 6" key="1">
    <citation type="submission" date="2015-06" db="EMBL/GenBank/DDBJ databases">
        <title>A Comprehensive Approach to Explore the Metabolic and Phylogenetic Diversity of Bacterial Steroid Degradation in the Environment: Testosterone as an Example.</title>
        <authorList>
            <person name="Yang F.-C."/>
            <person name="Chen Y.-L."/>
            <person name="Yu C.-P."/>
            <person name="Tang S.-L."/>
            <person name="Wang P.-H."/>
            <person name="Ismail W."/>
            <person name="Wang C.-H."/>
            <person name="Yang C.-Y."/>
            <person name="Chiang Y.-R."/>
        </authorList>
    </citation>
    <scope>NUCLEOTIDE SEQUENCE [LARGE SCALE GENOMIC DNA]</scope>
    <source>
        <strain evidence="5 6">DSM 18526</strain>
    </source>
</reference>
<feature type="domain" description="Thioesterase" evidence="4">
    <location>
        <begin position="50"/>
        <end position="127"/>
    </location>
</feature>
<evidence type="ECO:0000256" key="1">
    <source>
        <dbReference type="ARBA" id="ARBA00008324"/>
    </source>
</evidence>
<evidence type="ECO:0000256" key="2">
    <source>
        <dbReference type="ARBA" id="ARBA00022801"/>
    </source>
</evidence>
<accession>A0A127FCW5</accession>
<feature type="region of interest" description="Disordered" evidence="3">
    <location>
        <begin position="142"/>
        <end position="161"/>
    </location>
</feature>
<dbReference type="InterPro" id="IPR006683">
    <property type="entry name" value="Thioestr_dom"/>
</dbReference>
<dbReference type="KEGG" id="sdf:ACG33_14170"/>
<dbReference type="PANTHER" id="PTHR43240">
    <property type="entry name" value="1,4-DIHYDROXY-2-NAPHTHOYL-COA THIOESTERASE 1"/>
    <property type="match status" value="1"/>
</dbReference>
<name>A0A127FCW5_STEDE</name>
<dbReference type="GO" id="GO:0005829">
    <property type="term" value="C:cytosol"/>
    <property type="evidence" value="ECO:0007669"/>
    <property type="project" value="TreeGrafter"/>
</dbReference>
<dbReference type="STRING" id="465721.ACG33_14170"/>
<organism evidence="5 6">
    <name type="scientific">Steroidobacter denitrificans</name>
    <dbReference type="NCBI Taxonomy" id="465721"/>
    <lineage>
        <taxon>Bacteria</taxon>
        <taxon>Pseudomonadati</taxon>
        <taxon>Pseudomonadota</taxon>
        <taxon>Gammaproteobacteria</taxon>
        <taxon>Steroidobacterales</taxon>
        <taxon>Steroidobacteraceae</taxon>
        <taxon>Steroidobacter</taxon>
    </lineage>
</organism>
<evidence type="ECO:0000313" key="5">
    <source>
        <dbReference type="EMBL" id="AMN48222.1"/>
    </source>
</evidence>
<feature type="compositionally biased region" description="Basic and acidic residues" evidence="3">
    <location>
        <begin position="143"/>
        <end position="161"/>
    </location>
</feature>
<dbReference type="RefSeq" id="WP_083536981.1">
    <property type="nucleotide sequence ID" value="NZ_CP011971.1"/>
</dbReference>
<dbReference type="PATRIC" id="fig|465721.4.peg.3030"/>
<gene>
    <name evidence="5" type="ORF">ACG33_14170</name>
</gene>
<evidence type="ECO:0000259" key="4">
    <source>
        <dbReference type="Pfam" id="PF03061"/>
    </source>
</evidence>